<dbReference type="GO" id="GO:0035438">
    <property type="term" value="F:cyclic-di-GMP binding"/>
    <property type="evidence" value="ECO:0007669"/>
    <property type="project" value="InterPro"/>
</dbReference>
<dbReference type="Proteomes" id="UP000273643">
    <property type="component" value="Unassembled WGS sequence"/>
</dbReference>
<dbReference type="Pfam" id="PF07238">
    <property type="entry name" value="PilZ"/>
    <property type="match status" value="1"/>
</dbReference>
<organism evidence="2 3">
    <name type="scientific">Marinimicrobium koreense</name>
    <dbReference type="NCBI Taxonomy" id="306545"/>
    <lineage>
        <taxon>Bacteria</taxon>
        <taxon>Pseudomonadati</taxon>
        <taxon>Pseudomonadota</taxon>
        <taxon>Gammaproteobacteria</taxon>
        <taxon>Cellvibrionales</taxon>
        <taxon>Cellvibrionaceae</taxon>
        <taxon>Marinimicrobium</taxon>
    </lineage>
</organism>
<evidence type="ECO:0000259" key="1">
    <source>
        <dbReference type="Pfam" id="PF07238"/>
    </source>
</evidence>
<dbReference type="InterPro" id="IPR009875">
    <property type="entry name" value="PilZ_domain"/>
</dbReference>
<protein>
    <submittedName>
        <fullName evidence="2">PilZ domain-containing protein</fullName>
    </submittedName>
</protein>
<dbReference type="EMBL" id="RJUK01000001">
    <property type="protein sequence ID" value="ROQ19498.1"/>
    <property type="molecule type" value="Genomic_DNA"/>
</dbReference>
<gene>
    <name evidence="2" type="ORF">EDC38_0082</name>
</gene>
<proteinExistence type="predicted"/>
<evidence type="ECO:0000313" key="2">
    <source>
        <dbReference type="EMBL" id="ROQ19498.1"/>
    </source>
</evidence>
<dbReference type="SUPFAM" id="SSF141371">
    <property type="entry name" value="PilZ domain-like"/>
    <property type="match status" value="1"/>
</dbReference>
<reference evidence="2 3" key="1">
    <citation type="submission" date="2018-11" db="EMBL/GenBank/DDBJ databases">
        <title>Genomic Encyclopedia of Type Strains, Phase IV (KMG-IV): sequencing the most valuable type-strain genomes for metagenomic binning, comparative biology and taxonomic classification.</title>
        <authorList>
            <person name="Goeker M."/>
        </authorList>
    </citation>
    <scope>NUCLEOTIDE SEQUENCE [LARGE SCALE GENOMIC DNA]</scope>
    <source>
        <strain evidence="2 3">DSM 16974</strain>
    </source>
</reference>
<comment type="caution">
    <text evidence="2">The sequence shown here is derived from an EMBL/GenBank/DDBJ whole genome shotgun (WGS) entry which is preliminary data.</text>
</comment>
<dbReference type="OrthoDB" id="5703807at2"/>
<accession>A0A3N1NW72</accession>
<evidence type="ECO:0000313" key="3">
    <source>
        <dbReference type="Proteomes" id="UP000273643"/>
    </source>
</evidence>
<sequence>MIDRRQYERTSASIRVEMTHPSFGTIVGFTQDISDGGARVLIENQPKPPVGTLVMVRFRKMVGPINDEPVQMRVMHQLRNTVGLMFDSGS</sequence>
<dbReference type="Gene3D" id="2.40.10.220">
    <property type="entry name" value="predicted glycosyltransferase like domains"/>
    <property type="match status" value="1"/>
</dbReference>
<dbReference type="RefSeq" id="WP_123636852.1">
    <property type="nucleotide sequence ID" value="NZ_RJUK01000001.1"/>
</dbReference>
<name>A0A3N1NW72_9GAMM</name>
<keyword evidence="3" id="KW-1185">Reference proteome</keyword>
<dbReference type="AlphaFoldDB" id="A0A3N1NW72"/>
<feature type="domain" description="PilZ" evidence="1">
    <location>
        <begin position="3"/>
        <end position="88"/>
    </location>
</feature>